<name>A0ABQ0NZT6_9PROT</name>
<organism evidence="1 2">
    <name type="scientific">Saccharibacter floricola DSM 15669</name>
    <dbReference type="NCBI Taxonomy" id="1123227"/>
    <lineage>
        <taxon>Bacteria</taxon>
        <taxon>Pseudomonadati</taxon>
        <taxon>Pseudomonadota</taxon>
        <taxon>Alphaproteobacteria</taxon>
        <taxon>Acetobacterales</taxon>
        <taxon>Acetobacteraceae</taxon>
        <taxon>Saccharibacter</taxon>
    </lineage>
</organism>
<accession>A0ABQ0NZT6</accession>
<evidence type="ECO:0000313" key="1">
    <source>
        <dbReference type="EMBL" id="GBQ04957.1"/>
    </source>
</evidence>
<proteinExistence type="predicted"/>
<dbReference type="Proteomes" id="UP001062901">
    <property type="component" value="Unassembled WGS sequence"/>
</dbReference>
<dbReference type="RefSeq" id="WP_018979472.1">
    <property type="nucleotide sequence ID" value="NZ_BAQD01000001.1"/>
</dbReference>
<comment type="caution">
    <text evidence="1">The sequence shown here is derived from an EMBL/GenBank/DDBJ whole genome shotgun (WGS) entry which is preliminary data.</text>
</comment>
<evidence type="ECO:0000313" key="2">
    <source>
        <dbReference type="Proteomes" id="UP001062901"/>
    </source>
</evidence>
<keyword evidence="2" id="KW-1185">Reference proteome</keyword>
<protein>
    <submittedName>
        <fullName evidence="1">Uncharacterized protein</fullName>
    </submittedName>
</protein>
<reference evidence="1" key="1">
    <citation type="submission" date="2013-04" db="EMBL/GenBank/DDBJ databases">
        <title>The genome sequencing project of 58 acetic acid bacteria.</title>
        <authorList>
            <person name="Okamoto-Kainuma A."/>
            <person name="Ishikawa M."/>
            <person name="Umino S."/>
            <person name="Koizumi Y."/>
            <person name="Shiwa Y."/>
            <person name="Yoshikawa H."/>
            <person name="Matsutani M."/>
            <person name="Matsushita K."/>
        </authorList>
    </citation>
    <scope>NUCLEOTIDE SEQUENCE</scope>
    <source>
        <strain evidence="1">DSM 15669</strain>
    </source>
</reference>
<dbReference type="EMBL" id="BAQD01000001">
    <property type="protein sequence ID" value="GBQ04957.1"/>
    <property type="molecule type" value="Genomic_DNA"/>
</dbReference>
<sequence>MAKNSYPFPPAAMDENQAAFFCGNLDTSSFKKHIAPHVAAIKIGARKAYLTTSLQDYLNALAGRSSHDTGKPTNPLDNLL</sequence>
<gene>
    <name evidence="1" type="ORF">AA15669_0240</name>
</gene>